<dbReference type="AlphaFoldDB" id="A0A383B1T6"/>
<dbReference type="PANTHER" id="PTHR35007:SF2">
    <property type="entry name" value="PILUS ASSEMBLE PROTEIN"/>
    <property type="match status" value="1"/>
</dbReference>
<evidence type="ECO:0000256" key="3">
    <source>
        <dbReference type="ARBA" id="ARBA00022692"/>
    </source>
</evidence>
<evidence type="ECO:0000256" key="5">
    <source>
        <dbReference type="ARBA" id="ARBA00023136"/>
    </source>
</evidence>
<protein>
    <recommendedName>
        <fullName evidence="7">Type II secretion system protein GspF domain-containing protein</fullName>
    </recommendedName>
</protein>
<keyword evidence="2" id="KW-1003">Cell membrane</keyword>
<feature type="non-terminal residue" evidence="8">
    <location>
        <position position="248"/>
    </location>
</feature>
<evidence type="ECO:0000256" key="4">
    <source>
        <dbReference type="ARBA" id="ARBA00022989"/>
    </source>
</evidence>
<proteinExistence type="predicted"/>
<evidence type="ECO:0000313" key="8">
    <source>
        <dbReference type="EMBL" id="SVE13844.1"/>
    </source>
</evidence>
<keyword evidence="3 6" id="KW-0812">Transmembrane</keyword>
<name>A0A383B1T6_9ZZZZ</name>
<feature type="transmembrane region" description="Helical" evidence="6">
    <location>
        <begin position="6"/>
        <end position="28"/>
    </location>
</feature>
<comment type="subcellular location">
    <subcellularLocation>
        <location evidence="1">Cell membrane</location>
        <topology evidence="1">Multi-pass membrane protein</topology>
    </subcellularLocation>
</comment>
<evidence type="ECO:0000256" key="2">
    <source>
        <dbReference type="ARBA" id="ARBA00022475"/>
    </source>
</evidence>
<evidence type="ECO:0000256" key="6">
    <source>
        <dbReference type="SAM" id="Phobius"/>
    </source>
</evidence>
<keyword evidence="4 6" id="KW-1133">Transmembrane helix</keyword>
<dbReference type="InterPro" id="IPR018076">
    <property type="entry name" value="T2SS_GspF_dom"/>
</dbReference>
<feature type="domain" description="Type II secretion system protein GspF" evidence="7">
    <location>
        <begin position="161"/>
        <end position="247"/>
    </location>
</feature>
<organism evidence="8">
    <name type="scientific">marine metagenome</name>
    <dbReference type="NCBI Taxonomy" id="408172"/>
    <lineage>
        <taxon>unclassified sequences</taxon>
        <taxon>metagenomes</taxon>
        <taxon>ecological metagenomes</taxon>
    </lineage>
</organism>
<feature type="transmembrane region" description="Helical" evidence="6">
    <location>
        <begin position="125"/>
        <end position="143"/>
    </location>
</feature>
<feature type="non-terminal residue" evidence="8">
    <location>
        <position position="1"/>
    </location>
</feature>
<dbReference type="EMBL" id="UINC01196714">
    <property type="protein sequence ID" value="SVE13844.1"/>
    <property type="molecule type" value="Genomic_DNA"/>
</dbReference>
<reference evidence="8" key="1">
    <citation type="submission" date="2018-05" db="EMBL/GenBank/DDBJ databases">
        <authorList>
            <person name="Lanie J.A."/>
            <person name="Ng W.-L."/>
            <person name="Kazmierczak K.M."/>
            <person name="Andrzejewski T.M."/>
            <person name="Davidsen T.M."/>
            <person name="Wayne K.J."/>
            <person name="Tettelin H."/>
            <person name="Glass J.I."/>
            <person name="Rusch D."/>
            <person name="Podicherti R."/>
            <person name="Tsui H.-C.T."/>
            <person name="Winkler M.E."/>
        </authorList>
    </citation>
    <scope>NUCLEOTIDE SEQUENCE</scope>
</reference>
<dbReference type="Pfam" id="PF00482">
    <property type="entry name" value="T2SSF"/>
    <property type="match status" value="1"/>
</dbReference>
<evidence type="ECO:0000256" key="1">
    <source>
        <dbReference type="ARBA" id="ARBA00004651"/>
    </source>
</evidence>
<gene>
    <name evidence="8" type="ORF">METZ01_LOCUS466698</name>
</gene>
<dbReference type="GO" id="GO:0005886">
    <property type="term" value="C:plasma membrane"/>
    <property type="evidence" value="ECO:0007669"/>
    <property type="project" value="UniProtKB-SubCell"/>
</dbReference>
<sequence length="248" mass="26445">SGVVDAILYVLMLAVTFVAGSVLCYNLLPGPVSVLARRSIDRRPVDVSQLPSLVFRLAFPLLNRLAPIFQGIPWRSYRASAPIALERAGLGQAITVDHLLAMKAMMAVLTPVVAAQFLALVTNPAIFLLVGIGGFFLPDRLVADLRRAREAEIILNLPGAVDVLALSVEAGLDFLAAIQRFVERGAPGVLRDELATILNDIRLGKSRAEALKAFGTRIAVPEVSSFISVLVQADLLGSSIGDVLQSQA</sequence>
<accession>A0A383B1T6</accession>
<keyword evidence="5 6" id="KW-0472">Membrane</keyword>
<dbReference type="PANTHER" id="PTHR35007">
    <property type="entry name" value="INTEGRAL MEMBRANE PROTEIN-RELATED"/>
    <property type="match status" value="1"/>
</dbReference>
<evidence type="ECO:0000259" key="7">
    <source>
        <dbReference type="Pfam" id="PF00482"/>
    </source>
</evidence>